<gene>
    <name evidence="8" type="ORF">GCM10007968_14070</name>
</gene>
<reference evidence="8" key="1">
    <citation type="journal article" date="2014" name="Int. J. Syst. Evol. Microbiol.">
        <title>Complete genome sequence of Corynebacterium casei LMG S-19264T (=DSM 44701T), isolated from a smear-ripened cheese.</title>
        <authorList>
            <consortium name="US DOE Joint Genome Institute (JGI-PGF)"/>
            <person name="Walter F."/>
            <person name="Albersmeier A."/>
            <person name="Kalinowski J."/>
            <person name="Ruckert C."/>
        </authorList>
    </citation>
    <scope>NUCLEOTIDE SEQUENCE</scope>
    <source>
        <strain evidence="8">JCM 15325</strain>
    </source>
</reference>
<dbReference type="GO" id="GO:0005886">
    <property type="term" value="C:plasma membrane"/>
    <property type="evidence" value="ECO:0007669"/>
    <property type="project" value="UniProtKB-SubCell"/>
</dbReference>
<dbReference type="RefSeq" id="WP_188802388.1">
    <property type="nucleotide sequence ID" value="NZ_BMOK01000005.1"/>
</dbReference>
<feature type="transmembrane region" description="Helical" evidence="6">
    <location>
        <begin position="303"/>
        <end position="327"/>
    </location>
</feature>
<evidence type="ECO:0000256" key="6">
    <source>
        <dbReference type="SAM" id="Phobius"/>
    </source>
</evidence>
<evidence type="ECO:0000256" key="5">
    <source>
        <dbReference type="ARBA" id="ARBA00023136"/>
    </source>
</evidence>
<feature type="transmembrane region" description="Helical" evidence="6">
    <location>
        <begin position="339"/>
        <end position="363"/>
    </location>
</feature>
<feature type="domain" description="ABC3 transporter permease C-terminal" evidence="7">
    <location>
        <begin position="256"/>
        <end position="373"/>
    </location>
</feature>
<keyword evidence="5 6" id="KW-0472">Membrane</keyword>
<feature type="transmembrane region" description="Helical" evidence="6">
    <location>
        <begin position="416"/>
        <end position="437"/>
    </location>
</feature>
<accession>A0A917W1J6</accession>
<keyword evidence="9" id="KW-1185">Reference proteome</keyword>
<organism evidence="8 9">
    <name type="scientific">Sporolactobacillus putidus</name>
    <dbReference type="NCBI Taxonomy" id="492735"/>
    <lineage>
        <taxon>Bacteria</taxon>
        <taxon>Bacillati</taxon>
        <taxon>Bacillota</taxon>
        <taxon>Bacilli</taxon>
        <taxon>Bacillales</taxon>
        <taxon>Sporolactobacillaceae</taxon>
        <taxon>Sporolactobacillus</taxon>
    </lineage>
</organism>
<evidence type="ECO:0000256" key="4">
    <source>
        <dbReference type="ARBA" id="ARBA00022989"/>
    </source>
</evidence>
<dbReference type="PANTHER" id="PTHR30287">
    <property type="entry name" value="MEMBRANE COMPONENT OF PREDICTED ABC SUPERFAMILY METABOLITE UPTAKE TRANSPORTER"/>
    <property type="match status" value="1"/>
</dbReference>
<evidence type="ECO:0000313" key="9">
    <source>
        <dbReference type="Proteomes" id="UP000654670"/>
    </source>
</evidence>
<keyword evidence="2" id="KW-1003">Cell membrane</keyword>
<proteinExistence type="predicted"/>
<dbReference type="Proteomes" id="UP000654670">
    <property type="component" value="Unassembled WGS sequence"/>
</dbReference>
<dbReference type="InterPro" id="IPR003838">
    <property type="entry name" value="ABC3_permease_C"/>
</dbReference>
<comment type="subcellular location">
    <subcellularLocation>
        <location evidence="1">Cell membrane</location>
        <topology evidence="1">Multi-pass membrane protein</topology>
    </subcellularLocation>
</comment>
<evidence type="ECO:0000259" key="7">
    <source>
        <dbReference type="Pfam" id="PF02687"/>
    </source>
</evidence>
<evidence type="ECO:0000256" key="1">
    <source>
        <dbReference type="ARBA" id="ARBA00004651"/>
    </source>
</evidence>
<name>A0A917W1J6_9BACL</name>
<comment type="caution">
    <text evidence="8">The sequence shown here is derived from an EMBL/GenBank/DDBJ whole genome shotgun (WGS) entry which is preliminary data.</text>
</comment>
<evidence type="ECO:0000256" key="3">
    <source>
        <dbReference type="ARBA" id="ARBA00022692"/>
    </source>
</evidence>
<feature type="transmembrane region" description="Helical" evidence="6">
    <location>
        <begin position="12"/>
        <end position="35"/>
    </location>
</feature>
<dbReference type="AlphaFoldDB" id="A0A917W1J6"/>
<evidence type="ECO:0000256" key="2">
    <source>
        <dbReference type="ARBA" id="ARBA00022475"/>
    </source>
</evidence>
<feature type="transmembrane region" description="Helical" evidence="6">
    <location>
        <begin position="239"/>
        <end position="272"/>
    </location>
</feature>
<dbReference type="PANTHER" id="PTHR30287:SF2">
    <property type="entry name" value="BLL1001 PROTEIN"/>
    <property type="match status" value="1"/>
</dbReference>
<sequence>MWIHKLRKKKLQFTLIGVILFFASAIFSACLIFTVETSNYAADYYSKKNSPDLFVNISRGAPAKQLLAQARSNKDFTHIATLDGRNVADKLMSGGRDITPGFFSFYALPDYRSVSWKITPQTGTMNKKGPAAGEIWVPGVFADQKGIRTGDKITLQGASNRTLTVSEIINDATCPSSMFGIYPFYVSQATLSSLKGGKPTVLLAINSKTDYSSAETWLHNLPPSITNALSGTFNVSQLLLSFTMFTLILGSIGMLSAILIFVVSIVIIRFLIKNNLIKEYRSIGIYKAMGFTNGQIAGFYLKCYALVGAVGLTLGSAAGLPLGYAVGITITRYIGGFQLSFMSVLLSSGGAAALFILLLLSVWHAHRRIRRITPVQALQIGLSSSPKKLRRSVLPHAFSPLATAINDVCKHRSYSVMFVLILTVSFYLSTFFISINYTVDHIAENSDIWFGIPRAEYYVSGNLTPEKIAAIQHDPAVLNSVYGSPLTPASIKTEKNSYGANFNDSSVISWNHLSDRNFFNASKIGRPPKYANEIAVSSGSIKGSSLSVGDYVTLTIGNSKKSYLVTGIYDNMMHASKTIEMSNQSLKETGLPYRPGMVAVKLKSGADYAAFAARMKHDLGLTADRTPKDVQDSITGVEEIMNPVTIMLVAVFITFSLLNILNLLLTTQLDNRRKFGILKAMGFTTAYISMQNLFKTLLLSLLSAAFAVALHLTLSPLMFYSMMGIPALVNSPQELIILIGSIFAGILALTLLFCIPLRKISPVELMEE</sequence>
<dbReference type="Pfam" id="PF02687">
    <property type="entry name" value="FtsX"/>
    <property type="match status" value="2"/>
</dbReference>
<protein>
    <recommendedName>
        <fullName evidence="7">ABC3 transporter permease C-terminal domain-containing protein</fullName>
    </recommendedName>
</protein>
<feature type="transmembrane region" description="Helical" evidence="6">
    <location>
        <begin position="697"/>
        <end position="723"/>
    </location>
</feature>
<feature type="transmembrane region" description="Helical" evidence="6">
    <location>
        <begin position="735"/>
        <end position="757"/>
    </location>
</feature>
<feature type="transmembrane region" description="Helical" evidence="6">
    <location>
        <begin position="644"/>
        <end position="665"/>
    </location>
</feature>
<feature type="domain" description="ABC3 transporter permease C-terminal" evidence="7">
    <location>
        <begin position="647"/>
        <end position="760"/>
    </location>
</feature>
<keyword evidence="4 6" id="KW-1133">Transmembrane helix</keyword>
<dbReference type="PROSITE" id="PS51257">
    <property type="entry name" value="PROKAR_LIPOPROTEIN"/>
    <property type="match status" value="1"/>
</dbReference>
<reference evidence="8" key="2">
    <citation type="submission" date="2020-09" db="EMBL/GenBank/DDBJ databases">
        <authorList>
            <person name="Sun Q."/>
            <person name="Ohkuma M."/>
        </authorList>
    </citation>
    <scope>NUCLEOTIDE SEQUENCE</scope>
    <source>
        <strain evidence="8">JCM 15325</strain>
    </source>
</reference>
<dbReference type="EMBL" id="BMOK01000005">
    <property type="protein sequence ID" value="GGL51006.1"/>
    <property type="molecule type" value="Genomic_DNA"/>
</dbReference>
<evidence type="ECO:0000313" key="8">
    <source>
        <dbReference type="EMBL" id="GGL51006.1"/>
    </source>
</evidence>
<keyword evidence="3 6" id="KW-0812">Transmembrane</keyword>
<dbReference type="InterPro" id="IPR038766">
    <property type="entry name" value="Membrane_comp_ABC_pdt"/>
</dbReference>